<gene>
    <name evidence="1" type="ORF">CODIS_30890</name>
</gene>
<reference evidence="1 2" key="1">
    <citation type="submission" date="2016-06" db="EMBL/GenBank/DDBJ databases">
        <title>Genome sequence of endosymbiont of Candidatus Endolucinida thiodiazotropha.</title>
        <authorList>
            <person name="Poehlein A."/>
            <person name="Koenig S."/>
            <person name="Heiden S.E."/>
            <person name="Thuermer A."/>
            <person name="Voget S."/>
            <person name="Daniel R."/>
            <person name="Markert S."/>
            <person name="Gros O."/>
            <person name="Schweder T."/>
        </authorList>
    </citation>
    <scope>NUCLEOTIDE SEQUENCE [LARGE SCALE GENOMIC DNA]</scope>
    <source>
        <strain evidence="1 2">COS</strain>
    </source>
</reference>
<dbReference type="EMBL" id="MARB01000019">
    <property type="protein sequence ID" value="ODJ86606.1"/>
    <property type="molecule type" value="Genomic_DNA"/>
</dbReference>
<dbReference type="Proteomes" id="UP000094769">
    <property type="component" value="Unassembled WGS sequence"/>
</dbReference>
<evidence type="ECO:0000313" key="1">
    <source>
        <dbReference type="EMBL" id="ODJ86606.1"/>
    </source>
</evidence>
<name>A0A7Z1AE82_9GAMM</name>
<keyword evidence="2" id="KW-1185">Reference proteome</keyword>
<protein>
    <submittedName>
        <fullName evidence="1">Uncharacterized protein</fullName>
    </submittedName>
</protein>
<sequence>MKSTLKIIDTTYTKRLVSGLSVGLLSLFFSACNNSNDQFSPGTNVSIAPTSFSWTVTELLDNQGQCIFYPDDYQDNVMVVTVSDPNDRPIGEMKLELYLSPSNSTSNPILSNQHVFYLYDDLNGNGVVDHPEELVSGSGDPILYETETEKYHGTKAVIVRTNTSCGGYRATLHAYAGDGYGAMEINTQTEDDGED</sequence>
<dbReference type="AlphaFoldDB" id="A0A7Z1AE82"/>
<evidence type="ECO:0000313" key="2">
    <source>
        <dbReference type="Proteomes" id="UP000094769"/>
    </source>
</evidence>
<proteinExistence type="predicted"/>
<comment type="caution">
    <text evidence="1">The sequence shown here is derived from an EMBL/GenBank/DDBJ whole genome shotgun (WGS) entry which is preliminary data.</text>
</comment>
<dbReference type="PROSITE" id="PS51257">
    <property type="entry name" value="PROKAR_LIPOPROTEIN"/>
    <property type="match status" value="1"/>
</dbReference>
<organism evidence="1 2">
    <name type="scientific">Candidatus Thiodiazotropha endolucinida</name>
    <dbReference type="NCBI Taxonomy" id="1655433"/>
    <lineage>
        <taxon>Bacteria</taxon>
        <taxon>Pseudomonadati</taxon>
        <taxon>Pseudomonadota</taxon>
        <taxon>Gammaproteobacteria</taxon>
        <taxon>Chromatiales</taxon>
        <taxon>Sedimenticolaceae</taxon>
        <taxon>Candidatus Thiodiazotropha</taxon>
    </lineage>
</organism>
<accession>A0A7Z1AE82</accession>